<dbReference type="InterPro" id="IPR018720">
    <property type="entry name" value="DUF2249"/>
</dbReference>
<dbReference type="HOGENOM" id="CLU_806310_0_0_11"/>
<evidence type="ECO:0000313" key="5">
    <source>
        <dbReference type="Proteomes" id="UP000002026"/>
    </source>
</evidence>
<dbReference type="Pfam" id="PF08984">
    <property type="entry name" value="DUF1858"/>
    <property type="match status" value="1"/>
</dbReference>
<accession>C7N2P8</accession>
<reference evidence="4 5" key="1">
    <citation type="journal article" date="2009" name="Stand. Genomic Sci.">
        <title>Complete genome sequence of Slackia heliotrinireducens type strain (RHS 1).</title>
        <authorList>
            <person name="Pukall R."/>
            <person name="Lapidus A."/>
            <person name="Nolan M."/>
            <person name="Copeland A."/>
            <person name="Glavina Del Rio T."/>
            <person name="Lucas S."/>
            <person name="Chen F."/>
            <person name="Tice H."/>
            <person name="Cheng J.F."/>
            <person name="Chertkov O."/>
            <person name="Bruce D."/>
            <person name="Goodwin L."/>
            <person name="Kuske C."/>
            <person name="Brettin T."/>
            <person name="Detter J.C."/>
            <person name="Han C."/>
            <person name="Pitluck S."/>
            <person name="Pati A."/>
            <person name="Mavrommatis K."/>
            <person name="Ivanova N."/>
            <person name="Ovchinnikova G."/>
            <person name="Chen A."/>
            <person name="Palaniappan K."/>
            <person name="Schneider S."/>
            <person name="Rohde M."/>
            <person name="Chain P."/>
            <person name="D'haeseleer P."/>
            <person name="Goker M."/>
            <person name="Bristow J."/>
            <person name="Eisen J.A."/>
            <person name="Markowitz V."/>
            <person name="Kyrpides N.C."/>
            <person name="Klenk H.P."/>
            <person name="Hugenholtz P."/>
        </authorList>
    </citation>
    <scope>NUCLEOTIDE SEQUENCE [LARGE SCALE GENOMIC DNA]</scope>
    <source>
        <strain evidence="5">ATCC 29202 / DSM 20476 / NCTC 11029 / RHS 1</strain>
    </source>
</reference>
<evidence type="ECO:0008006" key="6">
    <source>
        <dbReference type="Google" id="ProtNLM"/>
    </source>
</evidence>
<proteinExistence type="predicted"/>
<feature type="domain" description="DUF2249" evidence="3">
    <location>
        <begin position="132"/>
        <end position="195"/>
    </location>
</feature>
<dbReference type="Gene3D" id="1.10.3910.10">
    <property type="entry name" value="SP0561-like"/>
    <property type="match status" value="1"/>
</dbReference>
<evidence type="ECO:0000259" key="3">
    <source>
        <dbReference type="Pfam" id="PF10006"/>
    </source>
</evidence>
<feature type="domain" description="DUF1858" evidence="2">
    <location>
        <begin position="4"/>
        <end position="62"/>
    </location>
</feature>
<sequence>MELNENTRLEDLIKEYPALRTGMADINPRFKMLQTPMGKIMIKKATVADMSERSGMPVDELVAAIAAKTGLGAADGSASLTPAAEPLPTARAATPAVEQQDELGEPLSERPAEMDAEPQVERWGKVDGFKVIDVRKAHGNFFPGLKKRAEETAVGEGLHIVQSFEPIPLYDVMAELGYEHVVRRGDAGEYHVYFYRAEQGEDSGEIAFRPIALLNFPVIDEELGDVAVNFWNLTWNDDKRYLSQETRLLLSMANALGAGRMRQASRELIKAYAHGCDSRAFDDVFELVAWNQGIGNFASEIGPSTLFRAYRTIKDQEKRGVPRAEIVEMLKERFGEQNPDVGVQ</sequence>
<dbReference type="InterPro" id="IPR038062">
    <property type="entry name" value="ScdA-like_N_sf"/>
</dbReference>
<dbReference type="Proteomes" id="UP000002026">
    <property type="component" value="Chromosome"/>
</dbReference>
<organism evidence="4 5">
    <name type="scientific">Slackia heliotrinireducens (strain ATCC 29202 / DSM 20476 / NCTC 11029 / RHS 1)</name>
    <name type="common">Peptococcus heliotrinreducens</name>
    <dbReference type="NCBI Taxonomy" id="471855"/>
    <lineage>
        <taxon>Bacteria</taxon>
        <taxon>Bacillati</taxon>
        <taxon>Actinomycetota</taxon>
        <taxon>Coriobacteriia</taxon>
        <taxon>Eggerthellales</taxon>
        <taxon>Eggerthellaceae</taxon>
        <taxon>Slackia</taxon>
    </lineage>
</organism>
<evidence type="ECO:0000313" key="4">
    <source>
        <dbReference type="EMBL" id="ACV23556.1"/>
    </source>
</evidence>
<dbReference type="EMBL" id="CP001684">
    <property type="protein sequence ID" value="ACV23556.1"/>
    <property type="molecule type" value="Genomic_DNA"/>
</dbReference>
<protein>
    <recommendedName>
        <fullName evidence="6">DUF2249 domain-containing protein</fullName>
    </recommendedName>
</protein>
<dbReference type="STRING" id="471855.Shel_25490"/>
<dbReference type="Pfam" id="PF10006">
    <property type="entry name" value="DUF2249"/>
    <property type="match status" value="1"/>
</dbReference>
<name>C7N2P8_SLAHD</name>
<evidence type="ECO:0000256" key="1">
    <source>
        <dbReference type="SAM" id="MobiDB-lite"/>
    </source>
</evidence>
<dbReference type="eggNOG" id="COG4309">
    <property type="taxonomic scope" value="Bacteria"/>
</dbReference>
<gene>
    <name evidence="4" type="ordered locus">Shel_25490</name>
</gene>
<dbReference type="RefSeq" id="WP_012799654.1">
    <property type="nucleotide sequence ID" value="NC_013165.1"/>
</dbReference>
<feature type="compositionally biased region" description="Basic and acidic residues" evidence="1">
    <location>
        <begin position="107"/>
        <end position="118"/>
    </location>
</feature>
<evidence type="ECO:0000259" key="2">
    <source>
        <dbReference type="Pfam" id="PF08984"/>
    </source>
</evidence>
<dbReference type="InterPro" id="IPR015077">
    <property type="entry name" value="DUF1858"/>
</dbReference>
<dbReference type="AlphaFoldDB" id="C7N2P8"/>
<dbReference type="KEGG" id="shi:Shel_25490"/>
<feature type="region of interest" description="Disordered" evidence="1">
    <location>
        <begin position="90"/>
        <end position="118"/>
    </location>
</feature>
<keyword evidence="5" id="KW-1185">Reference proteome</keyword>